<keyword evidence="3" id="KW-1185">Reference proteome</keyword>
<organism evidence="2 3">
    <name type="scientific">Paramuricea clavata</name>
    <name type="common">Red gorgonian</name>
    <name type="synonym">Violescent sea-whip</name>
    <dbReference type="NCBI Taxonomy" id="317549"/>
    <lineage>
        <taxon>Eukaryota</taxon>
        <taxon>Metazoa</taxon>
        <taxon>Cnidaria</taxon>
        <taxon>Anthozoa</taxon>
        <taxon>Octocorallia</taxon>
        <taxon>Malacalcyonacea</taxon>
        <taxon>Plexauridae</taxon>
        <taxon>Paramuricea</taxon>
    </lineage>
</organism>
<feature type="compositionally biased region" description="Polar residues" evidence="1">
    <location>
        <begin position="539"/>
        <end position="549"/>
    </location>
</feature>
<dbReference type="Proteomes" id="UP001152795">
    <property type="component" value="Unassembled WGS sequence"/>
</dbReference>
<feature type="compositionally biased region" description="Basic and acidic residues" evidence="1">
    <location>
        <begin position="42"/>
        <end position="54"/>
    </location>
</feature>
<dbReference type="InterPro" id="IPR011990">
    <property type="entry name" value="TPR-like_helical_dom_sf"/>
</dbReference>
<dbReference type="EMBL" id="CACRXK020003451">
    <property type="protein sequence ID" value="CAB3998837.1"/>
    <property type="molecule type" value="Genomic_DNA"/>
</dbReference>
<evidence type="ECO:0000256" key="1">
    <source>
        <dbReference type="SAM" id="MobiDB-lite"/>
    </source>
</evidence>
<gene>
    <name evidence="2" type="ORF">PACLA_8A060895</name>
</gene>
<dbReference type="AlphaFoldDB" id="A0A6S7I1R1"/>
<feature type="compositionally biased region" description="Basic and acidic residues" evidence="1">
    <location>
        <begin position="62"/>
        <end position="71"/>
    </location>
</feature>
<sequence>MTSIFDVINTIKFGVYDVDIRRHKHHQVCLDKVPGGEGKVPGGEEKVAGGEDKVPGGVDKVPGGEEKVLGGEDKVAGGEEKVAGGEEKVAGGEEKVPGVLSTERNDKKLLLLVSIMEQENKDNFLVPTSQFKESGIFEEFASYLLELSPTLFSKLRTGCVHDTTEVTADTSERGRIVELESEAGDTSENNSDEVDQWNEAMKMFFKSGNLSMPFEVFTNILKYPLTLFRKPAKVIYKPSKAYENILAHLIYLEDNGDFEQSDSYSNEMMEKYREKEDFDIVAGVTLRRAQCALYRNDLDTVRRLAREAHELAGRTRFPPVFHAQAFLIMSSVSRYRRKLGETKKYLDLAEQSFESGYSIEEFSHFHELYGSYLDIFLGISPKPDEQVKELALTSFTKMGEVGSQHSKARVNDKKRFYAMIKSARILLDSNSTFGRKQRTVTKHSVHLAAERLGVIKRELLGSVPRGSKIQFQLVESDLYFRQGKFEDAVELLKKSLVEAKEFGFKTEEPKITQRIQEIEHLVDKNINVIEQTLDERAESSNTSYDSETSQNEESDVFSSEYL</sequence>
<protein>
    <submittedName>
        <fullName evidence="2">Uncharacterized protein LOC113679582</fullName>
    </submittedName>
</protein>
<proteinExistence type="predicted"/>
<evidence type="ECO:0000313" key="2">
    <source>
        <dbReference type="EMBL" id="CAB3998837.1"/>
    </source>
</evidence>
<feature type="region of interest" description="Disordered" evidence="1">
    <location>
        <begin position="534"/>
        <end position="562"/>
    </location>
</feature>
<name>A0A6S7I1R1_PARCT</name>
<dbReference type="SUPFAM" id="SSF48452">
    <property type="entry name" value="TPR-like"/>
    <property type="match status" value="1"/>
</dbReference>
<reference evidence="2" key="1">
    <citation type="submission" date="2020-04" db="EMBL/GenBank/DDBJ databases">
        <authorList>
            <person name="Alioto T."/>
            <person name="Alioto T."/>
            <person name="Gomez Garrido J."/>
        </authorList>
    </citation>
    <scope>NUCLEOTIDE SEQUENCE</scope>
    <source>
        <strain evidence="2">A484AB</strain>
    </source>
</reference>
<dbReference type="OrthoDB" id="5989851at2759"/>
<accession>A0A6S7I1R1</accession>
<comment type="caution">
    <text evidence="2">The sequence shown here is derived from an EMBL/GenBank/DDBJ whole genome shotgun (WGS) entry which is preliminary data.</text>
</comment>
<feature type="region of interest" description="Disordered" evidence="1">
    <location>
        <begin position="34"/>
        <end position="71"/>
    </location>
</feature>
<evidence type="ECO:0000313" key="3">
    <source>
        <dbReference type="Proteomes" id="UP001152795"/>
    </source>
</evidence>